<keyword evidence="1" id="KW-0245">EGF-like domain</keyword>
<evidence type="ECO:0000256" key="1">
    <source>
        <dbReference type="ARBA" id="ARBA00022536"/>
    </source>
</evidence>
<reference evidence="2 3" key="1">
    <citation type="journal article" date="2013" name="Nature">
        <title>Insights into bilaterian evolution from three spiralian genomes.</title>
        <authorList>
            <person name="Simakov O."/>
            <person name="Marletaz F."/>
            <person name="Cho S.J."/>
            <person name="Edsinger-Gonzales E."/>
            <person name="Havlak P."/>
            <person name="Hellsten U."/>
            <person name="Kuo D.H."/>
            <person name="Larsson T."/>
            <person name="Lv J."/>
            <person name="Arendt D."/>
            <person name="Savage R."/>
            <person name="Osoegawa K."/>
            <person name="de Jong P."/>
            <person name="Grimwood J."/>
            <person name="Chapman J.A."/>
            <person name="Shapiro H."/>
            <person name="Aerts A."/>
            <person name="Otillar R.P."/>
            <person name="Terry A.Y."/>
            <person name="Boore J.L."/>
            <person name="Grigoriev I.V."/>
            <person name="Lindberg D.R."/>
            <person name="Seaver E.C."/>
            <person name="Weisblat D.A."/>
            <person name="Putnam N.H."/>
            <person name="Rokhsar D.S."/>
        </authorList>
    </citation>
    <scope>NUCLEOTIDE SEQUENCE [LARGE SCALE GENOMIC DNA]</scope>
</reference>
<dbReference type="InterPro" id="IPR042635">
    <property type="entry name" value="MEGF10/SREC1/2-like"/>
</dbReference>
<protein>
    <recommendedName>
        <fullName evidence="4">EGF-like domain-containing protein</fullName>
    </recommendedName>
</protein>
<dbReference type="OrthoDB" id="6148009at2759"/>
<dbReference type="KEGG" id="lgi:LOTGIDRAFT_59870"/>
<evidence type="ECO:0000313" key="2">
    <source>
        <dbReference type="EMBL" id="ESP00246.1"/>
    </source>
</evidence>
<gene>
    <name evidence="2" type="ORF">LOTGIDRAFT_59870</name>
</gene>
<proteinExistence type="predicted"/>
<feature type="non-terminal residue" evidence="2">
    <location>
        <position position="1"/>
    </location>
</feature>
<accession>V4AYN4</accession>
<sequence length="77" mass="8223">ACPPGKYGPNCNGVCRCLNPALCRDDTGYCEGFMCARGYRTPPYCNNTCLVNTYGVNCAEECHCPPGDTCTSINGLC</sequence>
<organism evidence="2 3">
    <name type="scientific">Lottia gigantea</name>
    <name type="common">Giant owl limpet</name>
    <dbReference type="NCBI Taxonomy" id="225164"/>
    <lineage>
        <taxon>Eukaryota</taxon>
        <taxon>Metazoa</taxon>
        <taxon>Spiralia</taxon>
        <taxon>Lophotrochozoa</taxon>
        <taxon>Mollusca</taxon>
        <taxon>Gastropoda</taxon>
        <taxon>Patellogastropoda</taxon>
        <taxon>Lottioidea</taxon>
        <taxon>Lottiidae</taxon>
        <taxon>Lottia</taxon>
    </lineage>
</organism>
<dbReference type="AlphaFoldDB" id="V4AYN4"/>
<dbReference type="PANTHER" id="PTHR24043:SF8">
    <property type="entry name" value="EGF-LIKE DOMAIN-CONTAINING PROTEIN"/>
    <property type="match status" value="1"/>
</dbReference>
<name>V4AYN4_LOTGI</name>
<dbReference type="OMA" id="SCRCGSH"/>
<dbReference type="PANTHER" id="PTHR24043">
    <property type="entry name" value="SCAVENGER RECEPTOR CLASS F"/>
    <property type="match status" value="1"/>
</dbReference>
<dbReference type="Proteomes" id="UP000030746">
    <property type="component" value="Unassembled WGS sequence"/>
</dbReference>
<dbReference type="HOGENOM" id="CLU_2645089_0_0_1"/>
<feature type="non-terminal residue" evidence="2">
    <location>
        <position position="77"/>
    </location>
</feature>
<dbReference type="GO" id="GO:0005044">
    <property type="term" value="F:scavenger receptor activity"/>
    <property type="evidence" value="ECO:0007669"/>
    <property type="project" value="InterPro"/>
</dbReference>
<dbReference type="Gene3D" id="2.170.300.10">
    <property type="entry name" value="Tie2 ligand-binding domain superfamily"/>
    <property type="match status" value="1"/>
</dbReference>
<evidence type="ECO:0000313" key="3">
    <source>
        <dbReference type="Proteomes" id="UP000030746"/>
    </source>
</evidence>
<dbReference type="GeneID" id="20251541"/>
<dbReference type="CTD" id="20251541"/>
<evidence type="ECO:0008006" key="4">
    <source>
        <dbReference type="Google" id="ProtNLM"/>
    </source>
</evidence>
<keyword evidence="3" id="KW-1185">Reference proteome</keyword>
<dbReference type="RefSeq" id="XP_009049055.1">
    <property type="nucleotide sequence ID" value="XM_009050807.1"/>
</dbReference>
<dbReference type="EMBL" id="KB200802">
    <property type="protein sequence ID" value="ESP00246.1"/>
    <property type="molecule type" value="Genomic_DNA"/>
</dbReference>